<keyword evidence="2" id="KW-0540">Nuclease</keyword>
<evidence type="ECO:0000256" key="1">
    <source>
        <dbReference type="SAM" id="Phobius"/>
    </source>
</evidence>
<dbReference type="GO" id="GO:0004519">
    <property type="term" value="F:endonuclease activity"/>
    <property type="evidence" value="ECO:0007669"/>
    <property type="project" value="UniProtKB-KW"/>
</dbReference>
<name>A0A7W5A9N9_9ACTN</name>
<dbReference type="AlphaFoldDB" id="A0A7W5A9N9"/>
<dbReference type="Gene3D" id="3.60.10.10">
    <property type="entry name" value="Endonuclease/exonuclease/phosphatase"/>
    <property type="match status" value="1"/>
</dbReference>
<gene>
    <name evidence="2" type="ORF">FHS12_005143</name>
</gene>
<proteinExistence type="predicted"/>
<evidence type="ECO:0000313" key="3">
    <source>
        <dbReference type="Proteomes" id="UP000577707"/>
    </source>
</evidence>
<reference evidence="2 3" key="1">
    <citation type="submission" date="2020-08" db="EMBL/GenBank/DDBJ databases">
        <title>Genomic Encyclopedia of Type Strains, Phase III (KMG-III): the genomes of soil and plant-associated and newly described type strains.</title>
        <authorList>
            <person name="Whitman W."/>
        </authorList>
    </citation>
    <scope>NUCLEOTIDE SEQUENCE [LARGE SCALE GENOMIC DNA]</scope>
    <source>
        <strain evidence="2 3">CECT 3302</strain>
    </source>
</reference>
<protein>
    <submittedName>
        <fullName evidence="2">Endonuclease/exonuclease/phosphatase (EEP) superfamily protein YafD</fullName>
    </submittedName>
</protein>
<accession>A0A7W5A9N9</accession>
<keyword evidence="1" id="KW-0812">Transmembrane</keyword>
<evidence type="ECO:0000313" key="2">
    <source>
        <dbReference type="EMBL" id="MBB3092166.1"/>
    </source>
</evidence>
<keyword evidence="3" id="KW-1185">Reference proteome</keyword>
<keyword evidence="2" id="KW-0255">Endonuclease</keyword>
<dbReference type="InterPro" id="IPR036691">
    <property type="entry name" value="Endo/exonu/phosph_ase_sf"/>
</dbReference>
<dbReference type="EMBL" id="JACHXG010000017">
    <property type="protein sequence ID" value="MBB3092166.1"/>
    <property type="molecule type" value="Genomic_DNA"/>
</dbReference>
<sequence>MNQSKGVTFAGAAVALVLAVSLVVVVAFVATDEPETAGCGPEGSLQVSADGVKAVGEWSLEQAKNAAAIIQAGKALGVPARGQQIAVMTAIGESTLRVLDRGDAVGPDSRGLFQQRDNGAWGSYEDRMDPARSATSFYKALLKVSGWESMEPSLAAHTVQRNADPYHYERFWSQAKDLTAKLTSAGGTPTSLPGVVGPDGETVGPMPEGGCGGDGEFSTNAAAGYVGPFNPQQLLERAKRFVAAGPRDPYFNSVSTWYRMCQHFVANMSGRVNSGYTTASSAWAHFVATGVAHPADSVDGGAPPPGAWLYYNGGGAAGHVAIYLGGGKVASNDTWGSGRIGIGPASDLTDGPWHLNYLGWAAPWGAKVATKPPTQSTPGGSAGGGSVVLAHANIPNRSGMSGYRSSMKGVLSKSPDFVTLNEMQQRTMSEVLSGAPGYAGYRDPSVGKDAGAGQTLDTAVLWKAASWSAVAAGRVKLVEDDRNSYQGRVVVWDRFASYVTLRRKSDGLRVSVISVHHMTDPSKYGPNRAQRQAAYGAGMDILVQMVRALESYGPVLVGGDFNVSASQSGRWAAPSKMAAAGYGQVHTGVDFLFTRTASTRFKASWSGRMVSDHRWLAAQIGFGS</sequence>
<dbReference type="RefSeq" id="WP_183551734.1">
    <property type="nucleotide sequence ID" value="NZ_BMQT01000017.1"/>
</dbReference>
<dbReference type="Proteomes" id="UP000577707">
    <property type="component" value="Unassembled WGS sequence"/>
</dbReference>
<organism evidence="2 3">
    <name type="scientific">Nocardioides albus</name>
    <dbReference type="NCBI Taxonomy" id="1841"/>
    <lineage>
        <taxon>Bacteria</taxon>
        <taxon>Bacillati</taxon>
        <taxon>Actinomycetota</taxon>
        <taxon>Actinomycetes</taxon>
        <taxon>Propionibacteriales</taxon>
        <taxon>Nocardioidaceae</taxon>
        <taxon>Nocardioides</taxon>
    </lineage>
</organism>
<dbReference type="GO" id="GO:0004527">
    <property type="term" value="F:exonuclease activity"/>
    <property type="evidence" value="ECO:0007669"/>
    <property type="project" value="UniProtKB-KW"/>
</dbReference>
<keyword evidence="2" id="KW-0269">Exonuclease</keyword>
<feature type="transmembrane region" description="Helical" evidence="1">
    <location>
        <begin position="7"/>
        <end position="30"/>
    </location>
</feature>
<dbReference type="SUPFAM" id="SSF56219">
    <property type="entry name" value="DNase I-like"/>
    <property type="match status" value="1"/>
</dbReference>
<keyword evidence="1" id="KW-0472">Membrane</keyword>
<comment type="caution">
    <text evidence="2">The sequence shown here is derived from an EMBL/GenBank/DDBJ whole genome shotgun (WGS) entry which is preliminary data.</text>
</comment>
<keyword evidence="1" id="KW-1133">Transmembrane helix</keyword>
<keyword evidence="2" id="KW-0378">Hydrolase</keyword>